<feature type="region of interest" description="Disordered" evidence="6">
    <location>
        <begin position="51"/>
        <end position="93"/>
    </location>
</feature>
<dbReference type="PANTHER" id="PTHR22950:SF666">
    <property type="entry name" value="VACUOLAR AMINO ACID TRANSPORTER 4"/>
    <property type="match status" value="1"/>
</dbReference>
<feature type="compositionally biased region" description="Low complexity" evidence="6">
    <location>
        <begin position="276"/>
        <end position="286"/>
    </location>
</feature>
<evidence type="ECO:0000313" key="10">
    <source>
        <dbReference type="Proteomes" id="UP001219525"/>
    </source>
</evidence>
<dbReference type="Proteomes" id="UP001219525">
    <property type="component" value="Unassembled WGS sequence"/>
</dbReference>
<dbReference type="InterPro" id="IPR013057">
    <property type="entry name" value="AA_transpt_TM"/>
</dbReference>
<evidence type="ECO:0000256" key="2">
    <source>
        <dbReference type="ARBA" id="ARBA00008066"/>
    </source>
</evidence>
<evidence type="ECO:0000256" key="4">
    <source>
        <dbReference type="ARBA" id="ARBA00022989"/>
    </source>
</evidence>
<dbReference type="PANTHER" id="PTHR22950">
    <property type="entry name" value="AMINO ACID TRANSPORTER"/>
    <property type="match status" value="1"/>
</dbReference>
<dbReference type="AlphaFoldDB" id="A0AAD6VIY9"/>
<organism evidence="9 10">
    <name type="scientific">Mycena pura</name>
    <dbReference type="NCBI Taxonomy" id="153505"/>
    <lineage>
        <taxon>Eukaryota</taxon>
        <taxon>Fungi</taxon>
        <taxon>Dikarya</taxon>
        <taxon>Basidiomycota</taxon>
        <taxon>Agaricomycotina</taxon>
        <taxon>Agaricomycetes</taxon>
        <taxon>Agaricomycetidae</taxon>
        <taxon>Agaricales</taxon>
        <taxon>Marasmiineae</taxon>
        <taxon>Mycenaceae</taxon>
        <taxon>Mycena</taxon>
    </lineage>
</organism>
<evidence type="ECO:0000256" key="1">
    <source>
        <dbReference type="ARBA" id="ARBA00004141"/>
    </source>
</evidence>
<dbReference type="Pfam" id="PF01490">
    <property type="entry name" value="Aa_trans"/>
    <property type="match status" value="1"/>
</dbReference>
<feature type="transmembrane region" description="Helical" evidence="7">
    <location>
        <begin position="378"/>
        <end position="401"/>
    </location>
</feature>
<feature type="transmembrane region" description="Helical" evidence="7">
    <location>
        <begin position="337"/>
        <end position="357"/>
    </location>
</feature>
<feature type="transmembrane region" description="Helical" evidence="7">
    <location>
        <begin position="421"/>
        <end position="438"/>
    </location>
</feature>
<feature type="region of interest" description="Disordered" evidence="6">
    <location>
        <begin position="252"/>
        <end position="303"/>
    </location>
</feature>
<keyword evidence="3 7" id="KW-0812">Transmembrane</keyword>
<feature type="transmembrane region" description="Helical" evidence="7">
    <location>
        <begin position="632"/>
        <end position="653"/>
    </location>
</feature>
<gene>
    <name evidence="9" type="ORF">GGX14DRAFT_443782</name>
</gene>
<keyword evidence="5 7" id="KW-0472">Membrane</keyword>
<comment type="caution">
    <text evidence="9">The sequence shown here is derived from an EMBL/GenBank/DDBJ whole genome shotgun (WGS) entry which is preliminary data.</text>
</comment>
<evidence type="ECO:0000256" key="3">
    <source>
        <dbReference type="ARBA" id="ARBA00022692"/>
    </source>
</evidence>
<feature type="transmembrane region" description="Helical" evidence="7">
    <location>
        <begin position="609"/>
        <end position="626"/>
    </location>
</feature>
<evidence type="ECO:0000259" key="8">
    <source>
        <dbReference type="Pfam" id="PF01490"/>
    </source>
</evidence>
<dbReference type="GO" id="GO:0005774">
    <property type="term" value="C:vacuolar membrane"/>
    <property type="evidence" value="ECO:0007669"/>
    <property type="project" value="TreeGrafter"/>
</dbReference>
<evidence type="ECO:0000256" key="6">
    <source>
        <dbReference type="SAM" id="MobiDB-lite"/>
    </source>
</evidence>
<feature type="compositionally biased region" description="Acidic residues" evidence="6">
    <location>
        <begin position="252"/>
        <end position="264"/>
    </location>
</feature>
<sequence length="709" mass="77527">MTTLSRPVNISKRPKDPADETDETPGSLHTPYGTPDVALWRAQYAGNIPPNIPMRMGSPALRAQHSDASLQPGSFGGRRTPQNGADTPLDLDNLTDEEKVRVLRRHLVSKMERQNHDTKSAPLSELDVPPGSQPSGSQPRRSSFQATGVERADTEPFPIPYHAPGADVTHDIYKWQSSDQRKQTMRGRAASLVLPRQRTPDPAFEHIHEPGGFRRNYVLMRATERGGEEPLVLNNFIEFLYIFGHFAGEDLEEDEGTSDEEMGADDGTGAEPTEETSLLRGGSLSRSRTRSMRNRSSLSRPHGNASVGQAYLMLLKAFVGTGVLFVGKAFYHGGILFSSFLFVFIAVITLYSYLLLLDTKFVVSGSFGDIGGTLYGAWLRYLILASIIVSQVGFVCAYIIFIAQNLQALVMGLTHCVRLVPIQYLIAAQLVVFLPLALVRDLAKLSSSALIGDAFILIGLVYIFGSEISLIRERGIADIQLFNPKDFSLFVGVAVYSFEGIGMIIPVTDAMREPRKLPKVLTGVVFLVTVLFGGAGALAYLAFGSDVQPVVLVNLNTENPTVQLVQFFYSLAIMLSVPLQMFPATRIMENGLFTLSGKANVRVKWMKNMFRFGVIFVSTLISWLGAADLDKFVAFIGCFACVPLCYVYPAMLHYKACADTPRKKAADIAMIVFGVVTAAYTTVNSTVKLIIEPDNGGPPVFGNCQVPGA</sequence>
<comment type="subcellular location">
    <subcellularLocation>
        <location evidence="1">Membrane</location>
        <topology evidence="1">Multi-pass membrane protein</topology>
    </subcellularLocation>
</comment>
<feature type="transmembrane region" description="Helical" evidence="7">
    <location>
        <begin position="450"/>
        <end position="471"/>
    </location>
</feature>
<feature type="region of interest" description="Disordered" evidence="6">
    <location>
        <begin position="1"/>
        <end position="34"/>
    </location>
</feature>
<feature type="transmembrane region" description="Helical" evidence="7">
    <location>
        <begin position="310"/>
        <end position="331"/>
    </location>
</feature>
<keyword evidence="4 7" id="KW-1133">Transmembrane helix</keyword>
<keyword evidence="10" id="KW-1185">Reference proteome</keyword>
<evidence type="ECO:0000313" key="9">
    <source>
        <dbReference type="EMBL" id="KAJ7214339.1"/>
    </source>
</evidence>
<feature type="region of interest" description="Disordered" evidence="6">
    <location>
        <begin position="108"/>
        <end position="149"/>
    </location>
</feature>
<accession>A0AAD6VIY9</accession>
<comment type="similarity">
    <text evidence="2">Belongs to the amino acid/polyamine transporter 2 family.</text>
</comment>
<feature type="transmembrane region" description="Helical" evidence="7">
    <location>
        <begin position="563"/>
        <end position="588"/>
    </location>
</feature>
<feature type="transmembrane region" description="Helical" evidence="7">
    <location>
        <begin position="520"/>
        <end position="543"/>
    </location>
</feature>
<feature type="domain" description="Amino acid transporter transmembrane" evidence="8">
    <location>
        <begin position="304"/>
        <end position="684"/>
    </location>
</feature>
<name>A0AAD6VIY9_9AGAR</name>
<reference evidence="9" key="1">
    <citation type="submission" date="2023-03" db="EMBL/GenBank/DDBJ databases">
        <title>Massive genome expansion in bonnet fungi (Mycena s.s.) driven by repeated elements and novel gene families across ecological guilds.</title>
        <authorList>
            <consortium name="Lawrence Berkeley National Laboratory"/>
            <person name="Harder C.B."/>
            <person name="Miyauchi S."/>
            <person name="Viragh M."/>
            <person name="Kuo A."/>
            <person name="Thoen E."/>
            <person name="Andreopoulos B."/>
            <person name="Lu D."/>
            <person name="Skrede I."/>
            <person name="Drula E."/>
            <person name="Henrissat B."/>
            <person name="Morin E."/>
            <person name="Kohler A."/>
            <person name="Barry K."/>
            <person name="LaButti K."/>
            <person name="Morin E."/>
            <person name="Salamov A."/>
            <person name="Lipzen A."/>
            <person name="Mereny Z."/>
            <person name="Hegedus B."/>
            <person name="Baldrian P."/>
            <person name="Stursova M."/>
            <person name="Weitz H."/>
            <person name="Taylor A."/>
            <person name="Grigoriev I.V."/>
            <person name="Nagy L.G."/>
            <person name="Martin F."/>
            <person name="Kauserud H."/>
        </authorList>
    </citation>
    <scope>NUCLEOTIDE SEQUENCE</scope>
    <source>
        <strain evidence="9">9144</strain>
    </source>
</reference>
<feature type="compositionally biased region" description="Low complexity" evidence="6">
    <location>
        <begin position="129"/>
        <end position="143"/>
    </location>
</feature>
<proteinExistence type="inferred from homology"/>
<dbReference type="EMBL" id="JARJCW010000019">
    <property type="protein sequence ID" value="KAJ7214339.1"/>
    <property type="molecule type" value="Genomic_DNA"/>
</dbReference>
<protein>
    <submittedName>
        <fullName evidence="9">Vacuolar amino acid transporter 4</fullName>
    </submittedName>
</protein>
<feature type="compositionally biased region" description="Basic and acidic residues" evidence="6">
    <location>
        <begin position="109"/>
        <end position="119"/>
    </location>
</feature>
<dbReference type="GO" id="GO:0015179">
    <property type="term" value="F:L-amino acid transmembrane transporter activity"/>
    <property type="evidence" value="ECO:0007669"/>
    <property type="project" value="TreeGrafter"/>
</dbReference>
<evidence type="ECO:0000256" key="7">
    <source>
        <dbReference type="SAM" id="Phobius"/>
    </source>
</evidence>
<evidence type="ECO:0000256" key="5">
    <source>
        <dbReference type="ARBA" id="ARBA00023136"/>
    </source>
</evidence>